<evidence type="ECO:0000313" key="3">
    <source>
        <dbReference type="EMBL" id="KAG2216851.1"/>
    </source>
</evidence>
<dbReference type="Pfam" id="PF03134">
    <property type="entry name" value="TB2_DP1_HVA22"/>
    <property type="match status" value="1"/>
</dbReference>
<evidence type="ECO:0000256" key="1">
    <source>
        <dbReference type="RuleBase" id="RU362006"/>
    </source>
</evidence>
<accession>A0A8H7RTF3</accession>
<dbReference type="EMBL" id="JAEPRB010000353">
    <property type="protein sequence ID" value="KAG2216851.1"/>
    <property type="molecule type" value="Genomic_DNA"/>
</dbReference>
<keyword evidence="1" id="KW-0812">Transmembrane</keyword>
<dbReference type="AlphaFoldDB" id="A0A8H7RTF3"/>
<evidence type="ECO:0000256" key="2">
    <source>
        <dbReference type="SAM" id="MobiDB-lite"/>
    </source>
</evidence>
<sequence length="303" mass="34345">MSESHYVEDKNIHKGTAGDFQFHATSSAIEQLLDALNRQSPINLEFITRPLNKTFNSRVYSLETIYAKSRIFRLLVRKGVNPILLFVSLTAGMAGGLRRFYKQSTQLALNLLGVVYPAWKCWQLVKEQSDQQQQQPHDGVNREREYKSWLTYWMIYGTFQVLDNWTYDILSIFPNYNLYKLAILYWLQSPHSKGAYLLCHQVIQKPNYPDSFACSSSSSSPTPTASYSIPSTPESNHADENDNDDSLTLTIEPPKSSANSTPSILDGYTPTLQPRTPPSIITTNTITTEKQDQPYSLLEAEAA</sequence>
<organism evidence="3 4">
    <name type="scientific">Circinella minor</name>
    <dbReference type="NCBI Taxonomy" id="1195481"/>
    <lineage>
        <taxon>Eukaryota</taxon>
        <taxon>Fungi</taxon>
        <taxon>Fungi incertae sedis</taxon>
        <taxon>Mucoromycota</taxon>
        <taxon>Mucoromycotina</taxon>
        <taxon>Mucoromycetes</taxon>
        <taxon>Mucorales</taxon>
        <taxon>Lichtheimiaceae</taxon>
        <taxon>Circinella</taxon>
    </lineage>
</organism>
<proteinExistence type="inferred from homology"/>
<feature type="compositionally biased region" description="Low complexity" evidence="2">
    <location>
        <begin position="223"/>
        <end position="233"/>
    </location>
</feature>
<evidence type="ECO:0000313" key="4">
    <source>
        <dbReference type="Proteomes" id="UP000646827"/>
    </source>
</evidence>
<comment type="caution">
    <text evidence="1">Lacks conserved residue(s) required for the propagation of feature annotation.</text>
</comment>
<dbReference type="PANTHER" id="PTHR12300">
    <property type="entry name" value="HVA22-LIKE PROTEINS"/>
    <property type="match status" value="1"/>
</dbReference>
<feature type="transmembrane region" description="Helical" evidence="1">
    <location>
        <begin position="80"/>
        <end position="101"/>
    </location>
</feature>
<dbReference type="InterPro" id="IPR004345">
    <property type="entry name" value="TB2_DP1_HVA22"/>
</dbReference>
<dbReference type="OrthoDB" id="10009287at2759"/>
<feature type="compositionally biased region" description="Low complexity" evidence="2">
    <location>
        <begin position="278"/>
        <end position="288"/>
    </location>
</feature>
<keyword evidence="4" id="KW-1185">Reference proteome</keyword>
<name>A0A8H7RTF3_9FUNG</name>
<comment type="similarity">
    <text evidence="1">Belongs to the DP1 family.</text>
</comment>
<protein>
    <recommendedName>
        <fullName evidence="1">Protein YOP1</fullName>
    </recommendedName>
</protein>
<keyword evidence="1" id="KW-1133">Transmembrane helix</keyword>
<dbReference type="Proteomes" id="UP000646827">
    <property type="component" value="Unassembled WGS sequence"/>
</dbReference>
<comment type="subcellular location">
    <subcellularLocation>
        <location evidence="1">Membrane</location>
        <topology evidence="1">Multi-pass membrane protein</topology>
    </subcellularLocation>
</comment>
<reference evidence="3 4" key="1">
    <citation type="submission" date="2020-12" db="EMBL/GenBank/DDBJ databases">
        <title>Metabolic potential, ecology and presence of endohyphal bacteria is reflected in genomic diversity of Mucoromycotina.</title>
        <authorList>
            <person name="Muszewska A."/>
            <person name="Okrasinska A."/>
            <person name="Steczkiewicz K."/>
            <person name="Drgas O."/>
            <person name="Orlowska M."/>
            <person name="Perlinska-Lenart U."/>
            <person name="Aleksandrzak-Piekarczyk T."/>
            <person name="Szatraj K."/>
            <person name="Zielenkiewicz U."/>
            <person name="Pilsyk S."/>
            <person name="Malc E."/>
            <person name="Mieczkowski P."/>
            <person name="Kruszewska J.S."/>
            <person name="Biernat P."/>
            <person name="Pawlowska J."/>
        </authorList>
    </citation>
    <scope>NUCLEOTIDE SEQUENCE [LARGE SCALE GENOMIC DNA]</scope>
    <source>
        <strain evidence="3 4">CBS 142.35</strain>
    </source>
</reference>
<dbReference type="GO" id="GO:0016020">
    <property type="term" value="C:membrane"/>
    <property type="evidence" value="ECO:0007669"/>
    <property type="project" value="UniProtKB-SubCell"/>
</dbReference>
<keyword evidence="1" id="KW-0472">Membrane</keyword>
<feature type="non-terminal residue" evidence="3">
    <location>
        <position position="1"/>
    </location>
</feature>
<gene>
    <name evidence="3" type="ORF">INT45_013995</name>
</gene>
<feature type="region of interest" description="Disordered" evidence="2">
    <location>
        <begin position="223"/>
        <end position="303"/>
    </location>
</feature>
<comment type="caution">
    <text evidence="3">The sequence shown here is derived from an EMBL/GenBank/DDBJ whole genome shotgun (WGS) entry which is preliminary data.</text>
</comment>